<comment type="caution">
    <text evidence="4">The sequence shown here is derived from an EMBL/GenBank/DDBJ whole genome shotgun (WGS) entry which is preliminary data.</text>
</comment>
<gene>
    <name evidence="4" type="ORF">DF183_04160</name>
</gene>
<dbReference type="EMBL" id="QEXO01000001">
    <property type="protein sequence ID" value="PWE15929.1"/>
    <property type="molecule type" value="Genomic_DNA"/>
</dbReference>
<feature type="compositionally biased region" description="Polar residues" evidence="2">
    <location>
        <begin position="1"/>
        <end position="11"/>
    </location>
</feature>
<dbReference type="Gene3D" id="3.50.50.60">
    <property type="entry name" value="FAD/NAD(P)-binding domain"/>
    <property type="match status" value="1"/>
</dbReference>
<dbReference type="AlphaFoldDB" id="A0A2U2BPK2"/>
<feature type="region of interest" description="Disordered" evidence="2">
    <location>
        <begin position="1"/>
        <end position="45"/>
    </location>
</feature>
<reference evidence="4 5" key="2">
    <citation type="submission" date="2018-05" db="EMBL/GenBank/DDBJ databases">
        <authorList>
            <person name="Lanie J.A."/>
            <person name="Ng W.-L."/>
            <person name="Kazmierczak K.M."/>
            <person name="Andrzejewski T.M."/>
            <person name="Davidsen T.M."/>
            <person name="Wayne K.J."/>
            <person name="Tettelin H."/>
            <person name="Glass J.I."/>
            <person name="Rusch D."/>
            <person name="Podicherti R."/>
            <person name="Tsui H.-C.T."/>
            <person name="Winkler M.E."/>
        </authorList>
    </citation>
    <scope>NUCLEOTIDE SEQUENCE [LARGE SCALE GENOMIC DNA]</scope>
    <source>
        <strain evidence="4 5">YBY</strain>
    </source>
</reference>
<reference evidence="4 5" key="1">
    <citation type="submission" date="2018-05" db="EMBL/GenBank/DDBJ databases">
        <title>Genome Sequence of an Efficient Indole-Degrading Bacterium, Alcaligenes sp.YBY.</title>
        <authorList>
            <person name="Yang B."/>
        </authorList>
    </citation>
    <scope>NUCLEOTIDE SEQUENCE [LARGE SCALE GENOMIC DNA]</scope>
    <source>
        <strain evidence="4 5">YBY</strain>
    </source>
</reference>
<dbReference type="Proteomes" id="UP000245216">
    <property type="component" value="Unassembled WGS sequence"/>
</dbReference>
<dbReference type="GO" id="GO:0016491">
    <property type="term" value="F:oxidoreductase activity"/>
    <property type="evidence" value="ECO:0007669"/>
    <property type="project" value="UniProtKB-KW"/>
</dbReference>
<dbReference type="PANTHER" id="PTHR13847:SF281">
    <property type="entry name" value="FAD DEPENDENT OXIDOREDUCTASE DOMAIN-CONTAINING PROTEIN"/>
    <property type="match status" value="1"/>
</dbReference>
<dbReference type="Pfam" id="PF01266">
    <property type="entry name" value="DAO"/>
    <property type="match status" value="1"/>
</dbReference>
<keyword evidence="1" id="KW-0560">Oxidoreductase</keyword>
<dbReference type="RefSeq" id="WP_045929963.1">
    <property type="nucleotide sequence ID" value="NZ_CP013119.1"/>
</dbReference>
<dbReference type="KEGG" id="afa:UZ73_00910"/>
<evidence type="ECO:0000259" key="3">
    <source>
        <dbReference type="Pfam" id="PF01266"/>
    </source>
</evidence>
<dbReference type="GO" id="GO:0005737">
    <property type="term" value="C:cytoplasm"/>
    <property type="evidence" value="ECO:0007669"/>
    <property type="project" value="TreeGrafter"/>
</dbReference>
<evidence type="ECO:0000313" key="4">
    <source>
        <dbReference type="EMBL" id="PWE15929.1"/>
    </source>
</evidence>
<sequence>MLQETSRQTAAETLGHATPARRAYDPAYDPLATHSNPGEGTEYAPTYWVGTAGEPPEDDGPITHDIEVDVAIIGSGFTGLTTAIFLAQEHGIKATVLEANRSAWGCSTRNGGQAQCASGRLKRSQWIQRWGLDTALKMHRECVEGMENFKELIKDIDCDPQPGGHLYIAHRARLMPVLEKEAALLRDTFQYDARILGADTVRNEWVNDREAHGAMHEPEGIGIHAGKLAFGYLKKARALGATVHPSSPVQSWKTRNGYHYLQTPGGVVKAKAVGVATGGYTSNGLHAELKNRLLPILSNSLVTRPLTPAEIEACHFYTHQVLTDTRVLRNYYRLLPDNRLQIGSRSAITGKDAPQRKYQDLLVGAMERKFPELKGIEIAYSWWGWVDVSHDMMPRIVQPDPQQTIYYAMGYGGNGVMYSSQAGRRMAQWIAGKGQELDLPIFQDRLPFPNVREMVESEFFAPFRRFGQRFLYRWYHLKDEAL</sequence>
<evidence type="ECO:0000256" key="2">
    <source>
        <dbReference type="SAM" id="MobiDB-lite"/>
    </source>
</evidence>
<dbReference type="Gene3D" id="3.30.9.10">
    <property type="entry name" value="D-Amino Acid Oxidase, subunit A, domain 2"/>
    <property type="match status" value="1"/>
</dbReference>
<dbReference type="SUPFAM" id="SSF51905">
    <property type="entry name" value="FAD/NAD(P)-binding domain"/>
    <property type="match status" value="1"/>
</dbReference>
<proteinExistence type="predicted"/>
<dbReference type="InterPro" id="IPR036188">
    <property type="entry name" value="FAD/NAD-bd_sf"/>
</dbReference>
<organism evidence="4 5">
    <name type="scientific">Alcaligenes faecalis</name>
    <dbReference type="NCBI Taxonomy" id="511"/>
    <lineage>
        <taxon>Bacteria</taxon>
        <taxon>Pseudomonadati</taxon>
        <taxon>Pseudomonadota</taxon>
        <taxon>Betaproteobacteria</taxon>
        <taxon>Burkholderiales</taxon>
        <taxon>Alcaligenaceae</taxon>
        <taxon>Alcaligenes</taxon>
    </lineage>
</organism>
<dbReference type="GeneID" id="29370672"/>
<dbReference type="PANTHER" id="PTHR13847">
    <property type="entry name" value="SARCOSINE DEHYDROGENASE-RELATED"/>
    <property type="match status" value="1"/>
</dbReference>
<feature type="domain" description="FAD dependent oxidoreductase" evidence="3">
    <location>
        <begin position="69"/>
        <end position="429"/>
    </location>
</feature>
<accession>A0A2U2BPK2</accession>
<evidence type="ECO:0000256" key="1">
    <source>
        <dbReference type="ARBA" id="ARBA00023002"/>
    </source>
</evidence>
<protein>
    <submittedName>
        <fullName evidence="4">FAD-binding oxidoreductase</fullName>
    </submittedName>
</protein>
<name>A0A2U2BPK2_ALCFA</name>
<dbReference type="STRING" id="511.UZ73_00910"/>
<evidence type="ECO:0000313" key="5">
    <source>
        <dbReference type="Proteomes" id="UP000245216"/>
    </source>
</evidence>
<dbReference type="InterPro" id="IPR006076">
    <property type="entry name" value="FAD-dep_OxRdtase"/>
</dbReference>